<evidence type="ECO:0000256" key="1">
    <source>
        <dbReference type="SAM" id="Coils"/>
    </source>
</evidence>
<gene>
    <name evidence="2" type="ORF">QGN29_03670</name>
</gene>
<evidence type="ECO:0000313" key="2">
    <source>
        <dbReference type="EMBL" id="WND03469.1"/>
    </source>
</evidence>
<name>A0AA52EJ55_9PROT</name>
<organism evidence="2 3">
    <name type="scientific">Temperatibacter marinus</name>
    <dbReference type="NCBI Taxonomy" id="1456591"/>
    <lineage>
        <taxon>Bacteria</taxon>
        <taxon>Pseudomonadati</taxon>
        <taxon>Pseudomonadota</taxon>
        <taxon>Alphaproteobacteria</taxon>
        <taxon>Kordiimonadales</taxon>
        <taxon>Temperatibacteraceae</taxon>
        <taxon>Temperatibacter</taxon>
    </lineage>
</organism>
<dbReference type="AlphaFoldDB" id="A0AA52EJ55"/>
<keyword evidence="1" id="KW-0175">Coiled coil</keyword>
<sequence length="72" mass="8390">MSKYDFSDMSRKKLKSHIKSTQKLLSKLEAELELRQEEVQHETVENMEDYLEETNKSILSLTDAIKKVMGNA</sequence>
<dbReference type="RefSeq" id="WP_310799322.1">
    <property type="nucleotide sequence ID" value="NZ_CP123872.1"/>
</dbReference>
<dbReference type="EMBL" id="CP123872">
    <property type="protein sequence ID" value="WND03469.1"/>
    <property type="molecule type" value="Genomic_DNA"/>
</dbReference>
<accession>A0AA52EJ55</accession>
<proteinExistence type="predicted"/>
<feature type="coiled-coil region" evidence="1">
    <location>
        <begin position="11"/>
        <end position="47"/>
    </location>
</feature>
<dbReference type="Proteomes" id="UP001268683">
    <property type="component" value="Chromosome"/>
</dbReference>
<keyword evidence="3" id="KW-1185">Reference proteome</keyword>
<dbReference type="KEGG" id="tmk:QGN29_03670"/>
<reference evidence="2" key="1">
    <citation type="submission" date="2023-04" db="EMBL/GenBank/DDBJ databases">
        <title>Complete genome sequence of Temperatibacter marinus.</title>
        <authorList>
            <person name="Rong J.-C."/>
            <person name="Yi M.-L."/>
            <person name="Zhao Q."/>
        </authorList>
    </citation>
    <scope>NUCLEOTIDE SEQUENCE</scope>
    <source>
        <strain evidence="2">NBRC 110045</strain>
    </source>
</reference>
<protein>
    <submittedName>
        <fullName evidence="2">Uncharacterized protein</fullName>
    </submittedName>
</protein>
<evidence type="ECO:0000313" key="3">
    <source>
        <dbReference type="Proteomes" id="UP001268683"/>
    </source>
</evidence>